<comment type="subcellular location">
    <subcellularLocation>
        <location evidence="1">Secreted</location>
    </subcellularLocation>
</comment>
<feature type="compositionally biased region" description="Basic and acidic residues" evidence="4">
    <location>
        <begin position="21"/>
        <end position="32"/>
    </location>
</feature>
<protein>
    <submittedName>
        <fullName evidence="8">Pectate lyase L</fullName>
    </submittedName>
</protein>
<feature type="region of interest" description="Disordered" evidence="4">
    <location>
        <begin position="21"/>
        <end position="70"/>
    </location>
</feature>
<dbReference type="RefSeq" id="WP_055173838.1">
    <property type="nucleotide sequence ID" value="NZ_CP081920.1"/>
</dbReference>
<dbReference type="InterPro" id="IPR039448">
    <property type="entry name" value="Beta_helix"/>
</dbReference>
<sequence>MRKKMILLVLTLFIGLSACGNDDKELPDEPGKEQGGNGGDEPENPDNPSGNEPVSWYVATTGNDGNSGTLDSPLKSISKALLRVNPGDTIFLREGAYHEFVTPTRSGEKGKLITLKSYPGETAKIDGTGMTIKGWFSALVQLKSVQYMTFENLHICNATNSDVNTDPEGVYINGVSRDITFRNCKVYNIKSTCLAGHNNGDWRSAHAFLVIGDDNGTPIRNLTIEKCEIYDMHTGTSETLTIAGNVDGFTIQDCEVHDVENIGIIVAGGDNLNAGGNISVNYARNGVVRRNKVYRCSHQVSKDFWEGVYNNPAAYGAIGIYVCGGASTIIEQNIVWECDRAIGLVSESNVLATKDCIVRNNFVYNNYRTGIYLGDYIGYTVGGTSGCYVVNNTLYHNNLVGGALNGSNNSENINDEKDSEGEIRLAENCTNNTIMNNLIYAVTDRDIFVRKYTRSGSKNKIGYNLYYSPTSANHKWFWDGVEYTNFSSWQKASGDENSLYNVDPKLVSLDISAPDLHLQSGSPAKNAGYFIAAYFVGSYDIDGNARYNGTNISIGADQ</sequence>
<dbReference type="Pfam" id="PF13229">
    <property type="entry name" value="Beta_helix"/>
    <property type="match status" value="1"/>
</dbReference>
<evidence type="ECO:0000313" key="13">
    <source>
        <dbReference type="Proteomes" id="UP000368418"/>
    </source>
</evidence>
<organism evidence="8 12">
    <name type="scientific">Bacteroides caccae</name>
    <dbReference type="NCBI Taxonomy" id="47678"/>
    <lineage>
        <taxon>Bacteria</taxon>
        <taxon>Pseudomonadati</taxon>
        <taxon>Bacteroidota</taxon>
        <taxon>Bacteroidia</taxon>
        <taxon>Bacteroidales</taxon>
        <taxon>Bacteroidaceae</taxon>
        <taxon>Bacteroides</taxon>
    </lineage>
</organism>
<dbReference type="EMBL" id="CZBL01000001">
    <property type="protein sequence ID" value="CUP54464.1"/>
    <property type="molecule type" value="Genomic_DNA"/>
</dbReference>
<evidence type="ECO:0000313" key="12">
    <source>
        <dbReference type="Proteomes" id="UP000095725"/>
    </source>
</evidence>
<feature type="domain" description="DUF1565" evidence="6">
    <location>
        <begin position="61"/>
        <end position="99"/>
    </location>
</feature>
<feature type="signal peptide" evidence="5">
    <location>
        <begin position="1"/>
        <end position="20"/>
    </location>
</feature>
<dbReference type="Gene3D" id="2.160.20.10">
    <property type="entry name" value="Single-stranded right-handed beta-helix, Pectin lyase-like"/>
    <property type="match status" value="1"/>
</dbReference>
<evidence type="ECO:0000313" key="10">
    <source>
        <dbReference type="EMBL" id="KAA5496884.1"/>
    </source>
</evidence>
<dbReference type="InterPro" id="IPR011050">
    <property type="entry name" value="Pectin_lyase_fold/virulence"/>
</dbReference>
<feature type="chain" id="PRO_5014252202" evidence="5">
    <location>
        <begin position="21"/>
        <end position="558"/>
    </location>
</feature>
<evidence type="ECO:0000259" key="7">
    <source>
        <dbReference type="Pfam" id="PF13229"/>
    </source>
</evidence>
<proteinExistence type="predicted"/>
<dbReference type="SMART" id="SM00710">
    <property type="entry name" value="PbH1"/>
    <property type="match status" value="8"/>
</dbReference>
<feature type="compositionally biased region" description="Polar residues" evidence="4">
    <location>
        <begin position="46"/>
        <end position="70"/>
    </location>
</feature>
<dbReference type="PANTHER" id="PTHR40088">
    <property type="entry name" value="PECTATE LYASE (EUROFUNG)"/>
    <property type="match status" value="1"/>
</dbReference>
<keyword evidence="2" id="KW-0964">Secreted</keyword>
<gene>
    <name evidence="9" type="ORF">ERS852494_04382</name>
    <name evidence="8" type="ORF">ERS852558_00476</name>
    <name evidence="10" type="ORF">F2Y31_16080</name>
</gene>
<feature type="domain" description="Right handed beta helix" evidence="7">
    <location>
        <begin position="169"/>
        <end position="373"/>
    </location>
</feature>
<evidence type="ECO:0000313" key="11">
    <source>
        <dbReference type="Proteomes" id="UP000095657"/>
    </source>
</evidence>
<evidence type="ECO:0000313" key="8">
    <source>
        <dbReference type="EMBL" id="CUP54464.1"/>
    </source>
</evidence>
<dbReference type="EMBL" id="VVYD01000016">
    <property type="protein sequence ID" value="KAA5496884.1"/>
    <property type="molecule type" value="Genomic_DNA"/>
</dbReference>
<dbReference type="SUPFAM" id="SSF51126">
    <property type="entry name" value="Pectin lyase-like"/>
    <property type="match status" value="1"/>
</dbReference>
<evidence type="ECO:0000256" key="3">
    <source>
        <dbReference type="ARBA" id="ARBA00022729"/>
    </source>
</evidence>
<evidence type="ECO:0000313" key="9">
    <source>
        <dbReference type="EMBL" id="CUQ23156.1"/>
    </source>
</evidence>
<evidence type="ECO:0000256" key="4">
    <source>
        <dbReference type="SAM" id="MobiDB-lite"/>
    </source>
</evidence>
<reference evidence="11 12" key="1">
    <citation type="submission" date="2015-09" db="EMBL/GenBank/DDBJ databases">
        <authorList>
            <consortium name="Pathogen Informatics"/>
        </authorList>
    </citation>
    <scope>NUCLEOTIDE SEQUENCE [LARGE SCALE GENOMIC DNA]</scope>
    <source>
        <strain evidence="9 11">2789STDY5834880</strain>
        <strain evidence="8 12">2789STDY5834946</strain>
    </source>
</reference>
<dbReference type="InterPro" id="IPR012334">
    <property type="entry name" value="Pectin_lyas_fold"/>
</dbReference>
<dbReference type="GO" id="GO:0005576">
    <property type="term" value="C:extracellular region"/>
    <property type="evidence" value="ECO:0007669"/>
    <property type="project" value="UniProtKB-SubCell"/>
</dbReference>
<dbReference type="EMBL" id="CZAI01000019">
    <property type="protein sequence ID" value="CUQ23156.1"/>
    <property type="molecule type" value="Genomic_DNA"/>
</dbReference>
<dbReference type="InterPro" id="IPR011459">
    <property type="entry name" value="DUF1565"/>
</dbReference>
<evidence type="ECO:0000256" key="2">
    <source>
        <dbReference type="ARBA" id="ARBA00022525"/>
    </source>
</evidence>
<dbReference type="Proteomes" id="UP000368418">
    <property type="component" value="Unassembled WGS sequence"/>
</dbReference>
<evidence type="ECO:0000256" key="5">
    <source>
        <dbReference type="SAM" id="SignalP"/>
    </source>
</evidence>
<dbReference type="PANTHER" id="PTHR40088:SF2">
    <property type="entry name" value="SECRETED SUGAR HYDROLASE"/>
    <property type="match status" value="1"/>
</dbReference>
<evidence type="ECO:0000259" key="6">
    <source>
        <dbReference type="Pfam" id="PF07602"/>
    </source>
</evidence>
<dbReference type="Pfam" id="PF07602">
    <property type="entry name" value="DUF1565"/>
    <property type="match status" value="1"/>
</dbReference>
<dbReference type="Proteomes" id="UP000095725">
    <property type="component" value="Unassembled WGS sequence"/>
</dbReference>
<keyword evidence="3 5" id="KW-0732">Signal</keyword>
<accession>A0A174P0B5</accession>
<name>A0A174P0B5_9BACE</name>
<keyword evidence="8" id="KW-0456">Lyase</keyword>
<dbReference type="STRING" id="47678.ERS852494_04382"/>
<dbReference type="GO" id="GO:0016837">
    <property type="term" value="F:carbon-oxygen lyase activity, acting on polysaccharides"/>
    <property type="evidence" value="ECO:0007669"/>
    <property type="project" value="TreeGrafter"/>
</dbReference>
<dbReference type="InterPro" id="IPR006626">
    <property type="entry name" value="PbH1"/>
</dbReference>
<dbReference type="InterPro" id="IPR052052">
    <property type="entry name" value="Polysaccharide_Lyase_9"/>
</dbReference>
<evidence type="ECO:0000256" key="1">
    <source>
        <dbReference type="ARBA" id="ARBA00004613"/>
    </source>
</evidence>
<dbReference type="Proteomes" id="UP000095657">
    <property type="component" value="Unassembled WGS sequence"/>
</dbReference>
<dbReference type="AlphaFoldDB" id="A0A174P0B5"/>
<dbReference type="PROSITE" id="PS51257">
    <property type="entry name" value="PROKAR_LIPOPROTEIN"/>
    <property type="match status" value="1"/>
</dbReference>
<reference evidence="10 13" key="2">
    <citation type="journal article" date="2019" name="Nat. Med.">
        <title>A library of human gut bacterial isolates paired with longitudinal multiomics data enables mechanistic microbiome research.</title>
        <authorList>
            <person name="Poyet M."/>
            <person name="Groussin M."/>
            <person name="Gibbons S.M."/>
            <person name="Avila-Pacheco J."/>
            <person name="Jiang X."/>
            <person name="Kearney S.M."/>
            <person name="Perrotta A.R."/>
            <person name="Berdy B."/>
            <person name="Zhao S."/>
            <person name="Lieberman T.D."/>
            <person name="Swanson P.K."/>
            <person name="Smith M."/>
            <person name="Roesemann S."/>
            <person name="Alexander J.E."/>
            <person name="Rich S.A."/>
            <person name="Livny J."/>
            <person name="Vlamakis H."/>
            <person name="Clish C."/>
            <person name="Bullock K."/>
            <person name="Deik A."/>
            <person name="Scott J."/>
            <person name="Pierce K.A."/>
            <person name="Xavier R.J."/>
            <person name="Alm E.J."/>
        </authorList>
    </citation>
    <scope>NUCLEOTIDE SEQUENCE [LARGE SCALE GENOMIC DNA]</scope>
    <source>
        <strain evidence="10 13">BIOML-A19</strain>
    </source>
</reference>